<name>A0ACC3N182_9PEZI</name>
<gene>
    <name evidence="1" type="ORF">LTR37_011751</name>
</gene>
<evidence type="ECO:0000313" key="2">
    <source>
        <dbReference type="Proteomes" id="UP001281147"/>
    </source>
</evidence>
<comment type="caution">
    <text evidence="1">The sequence shown here is derived from an EMBL/GenBank/DDBJ whole genome shotgun (WGS) entry which is preliminary data.</text>
</comment>
<dbReference type="Proteomes" id="UP001281147">
    <property type="component" value="Unassembled WGS sequence"/>
</dbReference>
<proteinExistence type="predicted"/>
<accession>A0ACC3N182</accession>
<dbReference type="EMBL" id="JAUTXU010000105">
    <property type="protein sequence ID" value="KAK3707899.1"/>
    <property type="molecule type" value="Genomic_DNA"/>
</dbReference>
<organism evidence="1 2">
    <name type="scientific">Vermiconidia calcicola</name>
    <dbReference type="NCBI Taxonomy" id="1690605"/>
    <lineage>
        <taxon>Eukaryota</taxon>
        <taxon>Fungi</taxon>
        <taxon>Dikarya</taxon>
        <taxon>Ascomycota</taxon>
        <taxon>Pezizomycotina</taxon>
        <taxon>Dothideomycetes</taxon>
        <taxon>Dothideomycetidae</taxon>
        <taxon>Mycosphaerellales</taxon>
        <taxon>Extremaceae</taxon>
        <taxon>Vermiconidia</taxon>
    </lineage>
</organism>
<reference evidence="1" key="1">
    <citation type="submission" date="2023-07" db="EMBL/GenBank/DDBJ databases">
        <title>Black Yeasts Isolated from many extreme environments.</title>
        <authorList>
            <person name="Coleine C."/>
            <person name="Stajich J.E."/>
            <person name="Selbmann L."/>
        </authorList>
    </citation>
    <scope>NUCLEOTIDE SEQUENCE</scope>
    <source>
        <strain evidence="1">CCFEE 5714</strain>
    </source>
</reference>
<evidence type="ECO:0000313" key="1">
    <source>
        <dbReference type="EMBL" id="KAK3707899.1"/>
    </source>
</evidence>
<protein>
    <submittedName>
        <fullName evidence="1">Uncharacterized protein</fullName>
    </submittedName>
</protein>
<sequence length="241" mass="25768">MYLMNHSAVTAKFSTGYTSALSYIQSNEPEVDYIISESGSSLIGPQLEFQDAFGAALWYVDFECYAMSLGVKRVDATHRPAAYHSLWVPDSSTNDPTLGDQQNIGPQVRGPWFAMPMIADFVGKQPGAVVPVLEQDLATAYAMYDPSTSALSRIMLVNLKFWSADRLRADAGAHAQGYDVQGDSGVITWAGETWSYVLDNGSGSLVDGVPVSETIGICQGVASITLPDSEAAIAYFGGGAQ</sequence>
<keyword evidence="2" id="KW-1185">Reference proteome</keyword>